<dbReference type="Proteomes" id="UP000475862">
    <property type="component" value="Unassembled WGS sequence"/>
</dbReference>
<dbReference type="AlphaFoldDB" id="A0A6G0T337"/>
<evidence type="ECO:0000256" key="2">
    <source>
        <dbReference type="SAM" id="SignalP"/>
    </source>
</evidence>
<name>A0A6G0T337_APHGL</name>
<reference evidence="3 4" key="1">
    <citation type="submission" date="2019-08" db="EMBL/GenBank/DDBJ databases">
        <title>The genome of the soybean aphid Biotype 1, its phylome, world population structure and adaptation to the North American continent.</title>
        <authorList>
            <person name="Giordano R."/>
            <person name="Donthu R.K."/>
            <person name="Hernandez A.G."/>
            <person name="Wright C.L."/>
            <person name="Zimin A.V."/>
        </authorList>
    </citation>
    <scope>NUCLEOTIDE SEQUENCE [LARGE SCALE GENOMIC DNA]</scope>
    <source>
        <tissue evidence="3">Whole aphids</tissue>
    </source>
</reference>
<feature type="region of interest" description="Disordered" evidence="1">
    <location>
        <begin position="124"/>
        <end position="150"/>
    </location>
</feature>
<evidence type="ECO:0000313" key="4">
    <source>
        <dbReference type="Proteomes" id="UP000475862"/>
    </source>
</evidence>
<proteinExistence type="predicted"/>
<keyword evidence="4" id="KW-1185">Reference proteome</keyword>
<accession>A0A6G0T337</accession>
<keyword evidence="2" id="KW-0732">Signal</keyword>
<evidence type="ECO:0000313" key="3">
    <source>
        <dbReference type="EMBL" id="KAE9524922.1"/>
    </source>
</evidence>
<dbReference type="OrthoDB" id="6590507at2759"/>
<feature type="signal peptide" evidence="2">
    <location>
        <begin position="1"/>
        <end position="15"/>
    </location>
</feature>
<organism evidence="3 4">
    <name type="scientific">Aphis glycines</name>
    <name type="common">Soybean aphid</name>
    <dbReference type="NCBI Taxonomy" id="307491"/>
    <lineage>
        <taxon>Eukaryota</taxon>
        <taxon>Metazoa</taxon>
        <taxon>Ecdysozoa</taxon>
        <taxon>Arthropoda</taxon>
        <taxon>Hexapoda</taxon>
        <taxon>Insecta</taxon>
        <taxon>Pterygota</taxon>
        <taxon>Neoptera</taxon>
        <taxon>Paraneoptera</taxon>
        <taxon>Hemiptera</taxon>
        <taxon>Sternorrhyncha</taxon>
        <taxon>Aphidomorpha</taxon>
        <taxon>Aphidoidea</taxon>
        <taxon>Aphididae</taxon>
        <taxon>Aphidini</taxon>
        <taxon>Aphis</taxon>
        <taxon>Aphis</taxon>
    </lineage>
</organism>
<feature type="compositionally biased region" description="Basic and acidic residues" evidence="1">
    <location>
        <begin position="140"/>
        <end position="150"/>
    </location>
</feature>
<dbReference type="EMBL" id="VYZN01000065">
    <property type="protein sequence ID" value="KAE9524922.1"/>
    <property type="molecule type" value="Genomic_DNA"/>
</dbReference>
<gene>
    <name evidence="3" type="ORF">AGLY_014972</name>
</gene>
<evidence type="ECO:0000256" key="1">
    <source>
        <dbReference type="SAM" id="MobiDB-lite"/>
    </source>
</evidence>
<sequence>MISFLILTYSPGVLLQIEGYCIESGAKMKAETTNNYCRLHEYQKRNLLLTFSMEINSRVEFVQHFYGPSFPHSFITRWATDVLYLMFIEINLVLNHCKENTWNLHYRAISVQIVSMKHKIIVKQRRNGQRQSEGPLGSERVQRDRETDRRRERRIVMTKWLVSIVSVREGGRGHGNTLSPFQYHHRTPVKLTATKRWMDLIDPFFSPAKSSRSLIVLEPSRQLLCVTIVLLFCFRRTKRCCLITLLTRPINFESNRSAGNSTTTASI</sequence>
<protein>
    <submittedName>
        <fullName evidence="3">Uncharacterized protein</fullName>
    </submittedName>
</protein>
<feature type="chain" id="PRO_5026116426" evidence="2">
    <location>
        <begin position="16"/>
        <end position="267"/>
    </location>
</feature>
<comment type="caution">
    <text evidence="3">The sequence shown here is derived from an EMBL/GenBank/DDBJ whole genome shotgun (WGS) entry which is preliminary data.</text>
</comment>